<keyword evidence="7" id="KW-0326">Glycosidase</keyword>
<keyword evidence="12" id="KW-1185">Reference proteome</keyword>
<evidence type="ECO:0000313" key="12">
    <source>
        <dbReference type="Proteomes" id="UP001266099"/>
    </source>
</evidence>
<dbReference type="InterPro" id="IPR031330">
    <property type="entry name" value="Gly_Hdrlase_35_cat"/>
</dbReference>
<evidence type="ECO:0000256" key="2">
    <source>
        <dbReference type="ARBA" id="ARBA00009809"/>
    </source>
</evidence>
<dbReference type="InterPro" id="IPR037110">
    <property type="entry name" value="Betagal_dom2_sf"/>
</dbReference>
<dbReference type="Pfam" id="PF13363">
    <property type="entry name" value="BetaGal_dom3"/>
    <property type="match status" value="1"/>
</dbReference>
<evidence type="ECO:0000256" key="9">
    <source>
        <dbReference type="SAM" id="SignalP"/>
    </source>
</evidence>
<reference evidence="11 12" key="1">
    <citation type="submission" date="2023-07" db="EMBL/GenBank/DDBJ databases">
        <title>Sequencing the genomes of 1000 actinobacteria strains.</title>
        <authorList>
            <person name="Klenk H.-P."/>
        </authorList>
    </citation>
    <scope>NUCLEOTIDE SEQUENCE [LARGE SCALE GENOMIC DNA]</scope>
    <source>
        <strain evidence="11 12">DSM 15539</strain>
    </source>
</reference>
<dbReference type="EC" id="3.2.1.23" evidence="3"/>
<comment type="catalytic activity">
    <reaction evidence="1">
        <text>Hydrolysis of terminal non-reducing beta-D-galactose residues in beta-D-galactosides.</text>
        <dbReference type="EC" id="3.2.1.23"/>
    </reaction>
</comment>
<feature type="signal peptide" evidence="9">
    <location>
        <begin position="1"/>
        <end position="37"/>
    </location>
</feature>
<dbReference type="Pfam" id="PF13364">
    <property type="entry name" value="BetaGal_ABD2"/>
    <property type="match status" value="2"/>
</dbReference>
<dbReference type="InterPro" id="IPR025972">
    <property type="entry name" value="BetaGal_dom3"/>
</dbReference>
<gene>
    <name evidence="11" type="ORF">J2S36_000681</name>
</gene>
<dbReference type="InterPro" id="IPR025300">
    <property type="entry name" value="BetaGal_jelly_roll_dom"/>
</dbReference>
<feature type="chain" id="PRO_5045763512" description="beta-galactosidase" evidence="9">
    <location>
        <begin position="38"/>
        <end position="1034"/>
    </location>
</feature>
<dbReference type="SUPFAM" id="SSF51445">
    <property type="entry name" value="(Trans)glycosidases"/>
    <property type="match status" value="1"/>
</dbReference>
<name>A0ABU1T1A7_9ACTO</name>
<dbReference type="Pfam" id="PF10435">
    <property type="entry name" value="BetaGal_dom2"/>
    <property type="match status" value="1"/>
</dbReference>
<dbReference type="SMART" id="SM01029">
    <property type="entry name" value="BetaGal_dom2"/>
    <property type="match status" value="1"/>
</dbReference>
<accession>A0ABU1T1A7</accession>
<evidence type="ECO:0000256" key="4">
    <source>
        <dbReference type="ARBA" id="ARBA00022729"/>
    </source>
</evidence>
<dbReference type="SUPFAM" id="SSF117100">
    <property type="entry name" value="Beta-galactosidase LacA, domain 3"/>
    <property type="match status" value="1"/>
</dbReference>
<dbReference type="InterPro" id="IPR006311">
    <property type="entry name" value="TAT_signal"/>
</dbReference>
<dbReference type="InterPro" id="IPR018954">
    <property type="entry name" value="Betagal_dom2"/>
</dbReference>
<evidence type="ECO:0000256" key="3">
    <source>
        <dbReference type="ARBA" id="ARBA00012756"/>
    </source>
</evidence>
<dbReference type="Gene3D" id="3.20.20.80">
    <property type="entry name" value="Glycosidases"/>
    <property type="match status" value="1"/>
</dbReference>
<dbReference type="InterPro" id="IPR017853">
    <property type="entry name" value="GH"/>
</dbReference>
<dbReference type="Pfam" id="PF01301">
    <property type="entry name" value="Glyco_hydro_35"/>
    <property type="match status" value="1"/>
</dbReference>
<dbReference type="PRINTS" id="PR00742">
    <property type="entry name" value="GLHYDRLASE35"/>
</dbReference>
<dbReference type="InterPro" id="IPR001944">
    <property type="entry name" value="Glycoside_Hdrlase_35"/>
</dbReference>
<evidence type="ECO:0000256" key="5">
    <source>
        <dbReference type="ARBA" id="ARBA00022801"/>
    </source>
</evidence>
<comment type="caution">
    <text evidence="11">The sequence shown here is derived from an EMBL/GenBank/DDBJ whole genome shotgun (WGS) entry which is preliminary data.</text>
</comment>
<dbReference type="SUPFAM" id="SSF51011">
    <property type="entry name" value="Glycosyl hydrolase domain"/>
    <property type="match status" value="1"/>
</dbReference>
<dbReference type="PANTHER" id="PTHR23421">
    <property type="entry name" value="BETA-GALACTOSIDASE RELATED"/>
    <property type="match status" value="1"/>
</dbReference>
<dbReference type="Proteomes" id="UP001266099">
    <property type="component" value="Unassembled WGS sequence"/>
</dbReference>
<dbReference type="InterPro" id="IPR036833">
    <property type="entry name" value="BetaGal_dom3_sf"/>
</dbReference>
<dbReference type="Gene3D" id="2.60.390.10">
    <property type="entry name" value="Beta-galactosidase, domain 3"/>
    <property type="match status" value="1"/>
</dbReference>
<dbReference type="InterPro" id="IPR008979">
    <property type="entry name" value="Galactose-bd-like_sf"/>
</dbReference>
<sequence length="1034" mass="113123">MNHNHPRFTRLATLAAAGVAAVALSLSGLVGISAASATPKVSQILETPVSTVVKTNINDGKHISFPGNDGRPHKVTWDKYTFKVDDEPLHIYSGEIHYWRLPSPQQWRDVMQKMRAGGFNAISLYFFWGYHQTSPGGAYDFTGVKDLDLLMRMAAEEGLYVIARPGPYINAEISMGGLPAWMTNSGANLRSADDPAVLAQSLDWMHHVNQILKNHQVTNGTGSMLMYQSENEMFFQATPQIKFQRALTDQIRKDGITVPLFHNDWAPNGKFSGEKMRQAGLDFYAYDDYPIRFDCGAMRFELGDHESKVRRFAPDSPIFVAEGQGGAFSPWGAKFQASDCIDFADDNYIRQWGATNIGNGVTAFNYYMIFGGTNWGWTGSPHSGFTSYDYGAGITEDRDLTGKFTAQKELGYFQNAAPAFARSEPVKPSAIKAKFGSAVVKGYQRLGVDPEASVTGGGMRWLAFRHVSSNQKRTSHFATNLRLTGADGATIEFPRIPADPARYLTIHGRDAMMMTADQRLGDFELYYTTSQLFANEELAAGRFAALIGASGDYGESAFHFATEPQVDAPKGVDAVYDLATEQLRVSYTYGDIPQDIRITDADGKVLHLQVLSRDILHDKWLLSGGDGTQTLWVDGADLVRTVEFQGDTAHLTGSMNQEGKITVWLPAGISKVTFNGAAAGSADELGRVAFNAAGPAPVVAPSLQWRAQGESPEAAVDFDDSNWVRADDTETDNPKQGPGLVQKVVLDANHYGFHEGDVWYRAHYKAAMNDPWLSFTAFGAEAANFLVWVNGQYAGAYDANGMLQIVRTPRGSVTKGGDVTLAVLLRNNGQRVDWQGFGESQHGMGIHDATLISSGPVEWKIQGAVGGNTAIDPARTIYNNGGLFGERHGWYLPGFDDSAWQPVESLRAEKPGVTWFRTDFDLDVPAGQDVGFRLNVNSQRFANKSDHARTVMFVNGWNVGTWVGDVGPQESFTIPAGFLNMNGHNEIAIALTAEEASAGPESIDLSVIMNQTGGLDLRLNDAPDYSELQGRLER</sequence>
<dbReference type="Gene3D" id="2.102.20.10">
    <property type="entry name" value="Beta-galactosidase, domain 2"/>
    <property type="match status" value="1"/>
</dbReference>
<evidence type="ECO:0000256" key="1">
    <source>
        <dbReference type="ARBA" id="ARBA00001412"/>
    </source>
</evidence>
<organism evidence="11 12">
    <name type="scientific">Arcanobacterium hippocoleae</name>
    <dbReference type="NCBI Taxonomy" id="149017"/>
    <lineage>
        <taxon>Bacteria</taxon>
        <taxon>Bacillati</taxon>
        <taxon>Actinomycetota</taxon>
        <taxon>Actinomycetes</taxon>
        <taxon>Actinomycetales</taxon>
        <taxon>Actinomycetaceae</taxon>
        <taxon>Arcanobacterium</taxon>
    </lineage>
</organism>
<evidence type="ECO:0000256" key="8">
    <source>
        <dbReference type="RuleBase" id="RU003679"/>
    </source>
</evidence>
<dbReference type="EMBL" id="JAVDUJ010000001">
    <property type="protein sequence ID" value="MDR6939138.1"/>
    <property type="molecule type" value="Genomic_DNA"/>
</dbReference>
<keyword evidence="4 9" id="KW-0732">Signal</keyword>
<evidence type="ECO:0000256" key="6">
    <source>
        <dbReference type="ARBA" id="ARBA00023180"/>
    </source>
</evidence>
<protein>
    <recommendedName>
        <fullName evidence="3">beta-galactosidase</fullName>
        <ecNumber evidence="3">3.2.1.23</ecNumber>
    </recommendedName>
</protein>
<keyword evidence="6" id="KW-0325">Glycoprotein</keyword>
<feature type="domain" description="Beta-galactosidase" evidence="10">
    <location>
        <begin position="427"/>
        <end position="613"/>
    </location>
</feature>
<keyword evidence="5" id="KW-0378">Hydrolase</keyword>
<evidence type="ECO:0000256" key="7">
    <source>
        <dbReference type="ARBA" id="ARBA00023295"/>
    </source>
</evidence>
<evidence type="ECO:0000313" key="11">
    <source>
        <dbReference type="EMBL" id="MDR6939138.1"/>
    </source>
</evidence>
<dbReference type="PROSITE" id="PS51318">
    <property type="entry name" value="TAT"/>
    <property type="match status" value="1"/>
</dbReference>
<dbReference type="SUPFAM" id="SSF49785">
    <property type="entry name" value="Galactose-binding domain-like"/>
    <property type="match status" value="2"/>
</dbReference>
<dbReference type="RefSeq" id="WP_309955573.1">
    <property type="nucleotide sequence ID" value="NZ_JAVDUJ010000001.1"/>
</dbReference>
<comment type="similarity">
    <text evidence="2 8">Belongs to the glycosyl hydrolase 35 family.</text>
</comment>
<proteinExistence type="inferred from homology"/>
<dbReference type="Gene3D" id="2.60.120.260">
    <property type="entry name" value="Galactose-binding domain-like"/>
    <property type="match status" value="2"/>
</dbReference>
<evidence type="ECO:0000259" key="10">
    <source>
        <dbReference type="SMART" id="SM01029"/>
    </source>
</evidence>